<dbReference type="Gene3D" id="3.40.228.10">
    <property type="entry name" value="Dimethylsulfoxide Reductase, domain 2"/>
    <property type="match status" value="1"/>
</dbReference>
<evidence type="ECO:0000256" key="6">
    <source>
        <dbReference type="ARBA" id="ARBA00022723"/>
    </source>
</evidence>
<dbReference type="GO" id="GO:0051539">
    <property type="term" value="F:4 iron, 4 sulfur cluster binding"/>
    <property type="evidence" value="ECO:0007669"/>
    <property type="project" value="UniProtKB-KW"/>
</dbReference>
<dbReference type="AlphaFoldDB" id="A0A6F8VGH3"/>
<evidence type="ECO:0000313" key="12">
    <source>
        <dbReference type="EMBL" id="BCB27865.1"/>
    </source>
</evidence>
<dbReference type="Pfam" id="PF04879">
    <property type="entry name" value="Molybdop_Fe4S4"/>
    <property type="match status" value="1"/>
</dbReference>
<accession>A0A6F8VGH3</accession>
<dbReference type="InterPro" id="IPR006656">
    <property type="entry name" value="Mopterin_OxRdtase"/>
</dbReference>
<evidence type="ECO:0000256" key="9">
    <source>
        <dbReference type="ARBA" id="ARBA00023004"/>
    </source>
</evidence>
<name>A0A6F8VGH3_9PROT</name>
<comment type="cofactor">
    <cofactor evidence="2">
        <name>[4Fe-4S] cluster</name>
        <dbReference type="ChEBI" id="CHEBI:49883"/>
    </cofactor>
</comment>
<dbReference type="Gene3D" id="2.40.40.20">
    <property type="match status" value="1"/>
</dbReference>
<dbReference type="PANTHER" id="PTHR43742">
    <property type="entry name" value="TRIMETHYLAMINE-N-OXIDE REDUCTASE"/>
    <property type="match status" value="1"/>
</dbReference>
<dbReference type="Gene3D" id="3.40.50.740">
    <property type="match status" value="1"/>
</dbReference>
<dbReference type="GO" id="GO:0043546">
    <property type="term" value="F:molybdopterin cofactor binding"/>
    <property type="evidence" value="ECO:0007669"/>
    <property type="project" value="InterPro"/>
</dbReference>
<dbReference type="PANTHER" id="PTHR43742:SF9">
    <property type="entry name" value="TETRATHIONATE REDUCTASE SUBUNIT A"/>
    <property type="match status" value="1"/>
</dbReference>
<evidence type="ECO:0000313" key="13">
    <source>
        <dbReference type="Proteomes" id="UP000502260"/>
    </source>
</evidence>
<gene>
    <name evidence="12" type="ORF">SKTS_27510</name>
</gene>
<dbReference type="InterPro" id="IPR019546">
    <property type="entry name" value="TAT_signal_bac_arc"/>
</dbReference>
<dbReference type="InterPro" id="IPR050612">
    <property type="entry name" value="Prok_Mopterin_Oxidored"/>
</dbReference>
<dbReference type="GO" id="GO:0046872">
    <property type="term" value="F:metal ion binding"/>
    <property type="evidence" value="ECO:0007669"/>
    <property type="project" value="UniProtKB-KW"/>
</dbReference>
<evidence type="ECO:0000256" key="8">
    <source>
        <dbReference type="ARBA" id="ARBA00023002"/>
    </source>
</evidence>
<keyword evidence="8" id="KW-0560">Oxidoreductase</keyword>
<comment type="similarity">
    <text evidence="3">Belongs to the prokaryotic molybdopterin-containing oxidoreductase family.</text>
</comment>
<dbReference type="Proteomes" id="UP000502260">
    <property type="component" value="Chromosome"/>
</dbReference>
<dbReference type="NCBIfam" id="TIGR01409">
    <property type="entry name" value="TAT_signal_seq"/>
    <property type="match status" value="1"/>
</dbReference>
<dbReference type="PROSITE" id="PS51318">
    <property type="entry name" value="TAT"/>
    <property type="match status" value="1"/>
</dbReference>
<dbReference type="GO" id="GO:0016491">
    <property type="term" value="F:oxidoreductase activity"/>
    <property type="evidence" value="ECO:0007669"/>
    <property type="project" value="UniProtKB-KW"/>
</dbReference>
<dbReference type="Pfam" id="PF00384">
    <property type="entry name" value="Molybdopterin"/>
    <property type="match status" value="1"/>
</dbReference>
<dbReference type="Gene3D" id="3.30.200.210">
    <property type="match status" value="1"/>
</dbReference>
<evidence type="ECO:0000256" key="1">
    <source>
        <dbReference type="ARBA" id="ARBA00001942"/>
    </source>
</evidence>
<keyword evidence="6" id="KW-0479">Metal-binding</keyword>
<evidence type="ECO:0000259" key="11">
    <source>
        <dbReference type="PROSITE" id="PS51669"/>
    </source>
</evidence>
<keyword evidence="13" id="KW-1185">Reference proteome</keyword>
<dbReference type="SMART" id="SM00926">
    <property type="entry name" value="Molybdop_Fe4S4"/>
    <property type="match status" value="1"/>
</dbReference>
<dbReference type="InterPro" id="IPR006963">
    <property type="entry name" value="Mopterin_OxRdtase_4Fe-4S_dom"/>
</dbReference>
<dbReference type="SUPFAM" id="SSF53706">
    <property type="entry name" value="Formate dehydrogenase/DMSO reductase, domains 1-3"/>
    <property type="match status" value="1"/>
</dbReference>
<comment type="cofactor">
    <cofactor evidence="1">
        <name>Mo-bis(molybdopterin guanine dinucleotide)</name>
        <dbReference type="ChEBI" id="CHEBI:60539"/>
    </cofactor>
</comment>
<dbReference type="InterPro" id="IPR006657">
    <property type="entry name" value="MoPterin_dinucl-bd_dom"/>
</dbReference>
<dbReference type="EMBL" id="AP022853">
    <property type="protein sequence ID" value="BCB27865.1"/>
    <property type="molecule type" value="Genomic_DNA"/>
</dbReference>
<evidence type="ECO:0000256" key="4">
    <source>
        <dbReference type="ARBA" id="ARBA00022485"/>
    </source>
</evidence>
<evidence type="ECO:0000256" key="5">
    <source>
        <dbReference type="ARBA" id="ARBA00022505"/>
    </source>
</evidence>
<dbReference type="RefSeq" id="WP_173066268.1">
    <property type="nucleotide sequence ID" value="NZ_AP022853.1"/>
</dbReference>
<keyword evidence="4" id="KW-0004">4Fe-4S</keyword>
<evidence type="ECO:0000256" key="2">
    <source>
        <dbReference type="ARBA" id="ARBA00001966"/>
    </source>
</evidence>
<dbReference type="PROSITE" id="PS00551">
    <property type="entry name" value="MOLYBDOPTERIN_PROK_1"/>
    <property type="match status" value="1"/>
</dbReference>
<evidence type="ECO:0000256" key="10">
    <source>
        <dbReference type="ARBA" id="ARBA00023014"/>
    </source>
</evidence>
<dbReference type="Pfam" id="PF01568">
    <property type="entry name" value="Molydop_binding"/>
    <property type="match status" value="1"/>
</dbReference>
<proteinExistence type="inferred from homology"/>
<dbReference type="SUPFAM" id="SSF50692">
    <property type="entry name" value="ADC-like"/>
    <property type="match status" value="1"/>
</dbReference>
<keyword evidence="9" id="KW-0408">Iron</keyword>
<evidence type="ECO:0000256" key="7">
    <source>
        <dbReference type="ARBA" id="ARBA00022729"/>
    </source>
</evidence>
<keyword evidence="10" id="KW-0411">Iron-sulfur</keyword>
<reference evidence="13" key="1">
    <citation type="submission" date="2020-03" db="EMBL/GenBank/DDBJ databases">
        <title>Complete genome sequence of sulfur-oxidizing bacterium skT11.</title>
        <authorList>
            <person name="Kanda M."/>
            <person name="Kojima H."/>
            <person name="Fukui M."/>
        </authorList>
    </citation>
    <scope>NUCLEOTIDE SEQUENCE [LARGE SCALE GENOMIC DNA]</scope>
    <source>
        <strain evidence="13">skT11</strain>
    </source>
</reference>
<dbReference type="InterPro" id="IPR027467">
    <property type="entry name" value="MopterinOxRdtase_cofactor_BS"/>
</dbReference>
<keyword evidence="5" id="KW-0500">Molybdenum</keyword>
<keyword evidence="7" id="KW-0732">Signal</keyword>
<dbReference type="KEGG" id="slac:SKTS_27510"/>
<organism evidence="12 13">
    <name type="scientific">Sulfurimicrobium lacus</name>
    <dbReference type="NCBI Taxonomy" id="2715678"/>
    <lineage>
        <taxon>Bacteria</taxon>
        <taxon>Pseudomonadati</taxon>
        <taxon>Pseudomonadota</taxon>
        <taxon>Betaproteobacteria</taxon>
        <taxon>Nitrosomonadales</taxon>
        <taxon>Sulfuricellaceae</taxon>
        <taxon>Sulfurimicrobium</taxon>
    </lineage>
</organism>
<feature type="domain" description="4Fe-4S Mo/W bis-MGD-type" evidence="11">
    <location>
        <begin position="50"/>
        <end position="110"/>
    </location>
</feature>
<dbReference type="PROSITE" id="PS51669">
    <property type="entry name" value="4FE4S_MOW_BIS_MGD"/>
    <property type="match status" value="1"/>
</dbReference>
<protein>
    <submittedName>
        <fullName evidence="12">Polysulfide reductase</fullName>
    </submittedName>
</protein>
<dbReference type="InterPro" id="IPR009010">
    <property type="entry name" value="Asp_de-COase-like_dom_sf"/>
</dbReference>
<sequence>MNWNFPTLTRRAFLKTAGAGAAGVAGLGLLKPAGLAGVAEAADGESKVVEEQTCSICNFCSSLCNIRVTTRVEGGIKRIVKIDGNPDSTLNRGKICARGQAGLRQTYDTDRLKTPLIRVEGSKRGEMKFRAASWEEAYAYIAKRQKDANIQPWEWTMVGGWTSCVFYMNWAVPFALANSIPNIIASPMQACVTNGHLGTDTVTGNFNVHDEILPDFDNAKYILFIANNASIGAVSTCRMVRFAQGRKNGAKVVAIDPRQSETASKADEWISIRPGTDLDFLLAMLKTMLEEGLYDADFLRQHSNMPFLAYKDEKGLLHLALDAKGQPRVVQERSSEIRTVPAYTNANGMDVDGRPCYPALHAPDGLMLDGHPVMTVLQAQLEEVRACTPEWAENTTGISAATIRRIAREFGGARPAIIDPGWHGGRYGNIIMMRRVQAMIQALTGGIDKPGGWIMSGEVHKKQANTIKAKQEGKEIGPPLTSIVGLPFAKLVIDVFSDGKNFSHGKPGWSWAYTEQERAAGRPYVMLPVLADVGFKESVEGTLNYKGEPYNTRAVLLNAANPVRHYYPDSRWKEILSHKNMELVIAIDVLPCDSTMYADVILPNSTYLERGEPNIYANGVNHDLAFATRYPAIDPLYDTRETTDILFKMTEIISGKTDALMDTVEKLTGLNAASVKKHLAQNSKNGAKNPISAAYRDVAFELAAEEAGITVKQLDTVLRDKGVLILETKDKLLEKYAMPRKLPMPSGSGRVEFYSSLFDGLRGMGGTAPQFNVLATHIPTECRKGASSGSLADDEFYFTYGKAPTVSYASTNNNNPVLAAINQFKKDIYTHIWVHPARAAFLGIRDGDPISITNSKTGQSANGHVHLTRLIHREAVFSYSGFGAENPALTRAVGVGTATNKLVPYELEPVTGGFRTQEFTVRIKKIEGKGVQA</sequence>
<evidence type="ECO:0000256" key="3">
    <source>
        <dbReference type="ARBA" id="ARBA00010312"/>
    </source>
</evidence>
<dbReference type="InterPro" id="IPR006311">
    <property type="entry name" value="TAT_signal"/>
</dbReference>